<gene>
    <name evidence="2" type="ORF">SAMN04489746_1433</name>
</gene>
<feature type="domain" description="DUF4037" evidence="1">
    <location>
        <begin position="125"/>
        <end position="224"/>
    </location>
</feature>
<comment type="caution">
    <text evidence="2">The sequence shown here is derived from an EMBL/GenBank/DDBJ whole genome shotgun (WGS) entry which is preliminary data.</text>
</comment>
<dbReference type="Pfam" id="PF13228">
    <property type="entry name" value="DUF4037"/>
    <property type="match status" value="1"/>
</dbReference>
<evidence type="ECO:0000313" key="2">
    <source>
        <dbReference type="EMBL" id="SEC01530.1"/>
    </source>
</evidence>
<dbReference type="Proteomes" id="UP000183687">
    <property type="component" value="Unassembled WGS sequence"/>
</dbReference>
<protein>
    <recommendedName>
        <fullName evidence="1">DUF4037 domain-containing protein</fullName>
    </recommendedName>
</protein>
<dbReference type="AlphaFoldDB" id="A0AB38A835"/>
<organism evidence="2 3">
    <name type="scientific">Atopobium minutum</name>
    <dbReference type="NCBI Taxonomy" id="1381"/>
    <lineage>
        <taxon>Bacteria</taxon>
        <taxon>Bacillati</taxon>
        <taxon>Actinomycetota</taxon>
        <taxon>Coriobacteriia</taxon>
        <taxon>Coriobacteriales</taxon>
        <taxon>Atopobiaceae</taxon>
        <taxon>Atopobium</taxon>
    </lineage>
</organism>
<reference evidence="2 3" key="1">
    <citation type="submission" date="2016-10" db="EMBL/GenBank/DDBJ databases">
        <authorList>
            <person name="Varghese N."/>
            <person name="Submissions S."/>
        </authorList>
    </citation>
    <scope>NUCLEOTIDE SEQUENCE [LARGE SCALE GENOMIC DNA]</scope>
    <source>
        <strain evidence="2 3">DSM 20586</strain>
    </source>
</reference>
<accession>A0AB38A835</accession>
<evidence type="ECO:0000313" key="3">
    <source>
        <dbReference type="Proteomes" id="UP000183687"/>
    </source>
</evidence>
<evidence type="ECO:0000259" key="1">
    <source>
        <dbReference type="Pfam" id="PF13228"/>
    </source>
</evidence>
<name>A0AB38A835_9ACTN</name>
<dbReference type="RefSeq" id="WP_002563904.1">
    <property type="nucleotide sequence ID" value="NZ_CALJSN010000003.1"/>
</dbReference>
<dbReference type="InterPro" id="IPR025117">
    <property type="entry name" value="DUF4037"/>
</dbReference>
<dbReference type="EMBL" id="FNSH01000001">
    <property type="protein sequence ID" value="SEC01530.1"/>
    <property type="molecule type" value="Genomic_DNA"/>
</dbReference>
<proteinExistence type="predicted"/>
<sequence>MKGLDLSRQYFSAYKSTLFNGLPHEITNRVAVGLVGAGSECLGFDDEISHDHDFGPGFCIWLPHSMYAAWKDEFMRRYVALPSTFMGMQRKESPYAEQRVGVFEIQAFYRSYTGLDRAPQTELEWLAIPEQLLAMAVNGEVFFDPSEEFSSIRQGLLCFYPEMVLRKKVAANMALMAQTGQYNLSRCLKRSDFVAANAARTEFIWSTMAVLHLLYRCYMPYYKWAFRSLVERAQVPNSLCMSLQRMAQLPIDSLNTQEISSVCAVVLGSVQKLGWTSIPGDFLLDAAYDIWQTLDTEDLRLRPLGEGAYRL</sequence>